<dbReference type="CDD" id="cd00130">
    <property type="entry name" value="PAS"/>
    <property type="match status" value="3"/>
</dbReference>
<dbReference type="PRINTS" id="PR00344">
    <property type="entry name" value="BCTRLSENSOR"/>
</dbReference>
<comment type="catalytic activity">
    <reaction evidence="1">
        <text>ATP + protein L-histidine = ADP + protein N-phospho-L-histidine.</text>
        <dbReference type="EC" id="2.7.13.3"/>
    </reaction>
</comment>
<dbReference type="PROSITE" id="PS50113">
    <property type="entry name" value="PAC"/>
    <property type="match status" value="1"/>
</dbReference>
<evidence type="ECO:0000259" key="12">
    <source>
        <dbReference type="PROSITE" id="PS50113"/>
    </source>
</evidence>
<keyword evidence="4" id="KW-0808">Transferase</keyword>
<dbReference type="SUPFAM" id="SSF55874">
    <property type="entry name" value="ATPase domain of HSP90 chaperone/DNA topoisomerase II/histidine kinase"/>
    <property type="match status" value="1"/>
</dbReference>
<evidence type="ECO:0000256" key="7">
    <source>
        <dbReference type="ARBA" id="ARBA00022840"/>
    </source>
</evidence>
<feature type="domain" description="PAS" evidence="11">
    <location>
        <begin position="315"/>
        <end position="386"/>
    </location>
</feature>
<keyword evidence="5" id="KW-0547">Nucleotide-binding</keyword>
<dbReference type="InterPro" id="IPR000700">
    <property type="entry name" value="PAS-assoc_C"/>
</dbReference>
<evidence type="ECO:0000256" key="5">
    <source>
        <dbReference type="ARBA" id="ARBA00022741"/>
    </source>
</evidence>
<evidence type="ECO:0000256" key="1">
    <source>
        <dbReference type="ARBA" id="ARBA00000085"/>
    </source>
</evidence>
<evidence type="ECO:0000313" key="13">
    <source>
        <dbReference type="EMBL" id="GAX62143.1"/>
    </source>
</evidence>
<feature type="coiled-coil region" evidence="9">
    <location>
        <begin position="32"/>
        <end position="66"/>
    </location>
</feature>
<dbReference type="OrthoDB" id="290376at2"/>
<name>A0A286U1W5_9BACT</name>
<evidence type="ECO:0000256" key="3">
    <source>
        <dbReference type="ARBA" id="ARBA00022553"/>
    </source>
</evidence>
<evidence type="ECO:0000313" key="14">
    <source>
        <dbReference type="Proteomes" id="UP000218542"/>
    </source>
</evidence>
<dbReference type="CDD" id="cd00082">
    <property type="entry name" value="HisKA"/>
    <property type="match status" value="1"/>
</dbReference>
<dbReference type="Proteomes" id="UP000218542">
    <property type="component" value="Unassembled WGS sequence"/>
</dbReference>
<dbReference type="Gene3D" id="1.10.287.130">
    <property type="match status" value="1"/>
</dbReference>
<organism evidence="13 14">
    <name type="scientific">Candidatus Scalindua japonica</name>
    <dbReference type="NCBI Taxonomy" id="1284222"/>
    <lineage>
        <taxon>Bacteria</taxon>
        <taxon>Pseudomonadati</taxon>
        <taxon>Planctomycetota</taxon>
        <taxon>Candidatus Brocadiia</taxon>
        <taxon>Candidatus Brocadiales</taxon>
        <taxon>Candidatus Scalinduaceae</taxon>
        <taxon>Candidatus Scalindua</taxon>
    </lineage>
</organism>
<keyword evidence="3" id="KW-0597">Phosphoprotein</keyword>
<keyword evidence="9" id="KW-0175">Coiled coil</keyword>
<dbReference type="InterPro" id="IPR036097">
    <property type="entry name" value="HisK_dim/P_sf"/>
</dbReference>
<dbReference type="PROSITE" id="PS50112">
    <property type="entry name" value="PAS"/>
    <property type="match status" value="2"/>
</dbReference>
<keyword evidence="8" id="KW-0902">Two-component regulatory system</keyword>
<evidence type="ECO:0000256" key="4">
    <source>
        <dbReference type="ARBA" id="ARBA00022679"/>
    </source>
</evidence>
<dbReference type="InterPro" id="IPR005467">
    <property type="entry name" value="His_kinase_dom"/>
</dbReference>
<dbReference type="Gene3D" id="3.30.565.10">
    <property type="entry name" value="Histidine kinase-like ATPase, C-terminal domain"/>
    <property type="match status" value="1"/>
</dbReference>
<dbReference type="GO" id="GO:0000155">
    <property type="term" value="F:phosphorelay sensor kinase activity"/>
    <property type="evidence" value="ECO:0007669"/>
    <property type="project" value="InterPro"/>
</dbReference>
<evidence type="ECO:0000256" key="2">
    <source>
        <dbReference type="ARBA" id="ARBA00012438"/>
    </source>
</evidence>
<dbReference type="InterPro" id="IPR035965">
    <property type="entry name" value="PAS-like_dom_sf"/>
</dbReference>
<dbReference type="SMART" id="SM00388">
    <property type="entry name" value="HisKA"/>
    <property type="match status" value="1"/>
</dbReference>
<keyword evidence="14" id="KW-1185">Reference proteome</keyword>
<dbReference type="GO" id="GO:0005524">
    <property type="term" value="F:ATP binding"/>
    <property type="evidence" value="ECO:0007669"/>
    <property type="project" value="UniProtKB-KW"/>
</dbReference>
<keyword evidence="7" id="KW-0067">ATP-binding</keyword>
<dbReference type="Pfam" id="PF13426">
    <property type="entry name" value="PAS_9"/>
    <property type="match status" value="2"/>
</dbReference>
<dbReference type="PANTHER" id="PTHR43065:SF10">
    <property type="entry name" value="PEROXIDE STRESS-ACTIVATED HISTIDINE KINASE MAK3"/>
    <property type="match status" value="1"/>
</dbReference>
<dbReference type="PANTHER" id="PTHR43065">
    <property type="entry name" value="SENSOR HISTIDINE KINASE"/>
    <property type="match status" value="1"/>
</dbReference>
<dbReference type="Pfam" id="PF02518">
    <property type="entry name" value="HATPase_c"/>
    <property type="match status" value="1"/>
</dbReference>
<dbReference type="Pfam" id="PF00512">
    <property type="entry name" value="HisKA"/>
    <property type="match status" value="1"/>
</dbReference>
<dbReference type="EC" id="2.7.13.3" evidence="2"/>
<evidence type="ECO:0000256" key="8">
    <source>
        <dbReference type="ARBA" id="ARBA00023012"/>
    </source>
</evidence>
<dbReference type="GO" id="GO:0006355">
    <property type="term" value="P:regulation of DNA-templated transcription"/>
    <property type="evidence" value="ECO:0007669"/>
    <property type="project" value="InterPro"/>
</dbReference>
<dbReference type="AlphaFoldDB" id="A0A286U1W5"/>
<accession>A0A286U1W5</accession>
<feature type="domain" description="PAS" evidence="11">
    <location>
        <begin position="187"/>
        <end position="256"/>
    </location>
</feature>
<proteinExistence type="predicted"/>
<dbReference type="NCBIfam" id="TIGR00229">
    <property type="entry name" value="sensory_box"/>
    <property type="match status" value="3"/>
</dbReference>
<dbReference type="Gene3D" id="3.30.450.20">
    <property type="entry name" value="PAS domain"/>
    <property type="match status" value="3"/>
</dbReference>
<dbReference type="InterPro" id="IPR001610">
    <property type="entry name" value="PAC"/>
</dbReference>
<evidence type="ECO:0000256" key="6">
    <source>
        <dbReference type="ARBA" id="ARBA00022777"/>
    </source>
</evidence>
<dbReference type="SMART" id="SM00387">
    <property type="entry name" value="HATPase_c"/>
    <property type="match status" value="1"/>
</dbReference>
<dbReference type="PROSITE" id="PS50109">
    <property type="entry name" value="HIS_KIN"/>
    <property type="match status" value="1"/>
</dbReference>
<dbReference type="RefSeq" id="WP_096895516.1">
    <property type="nucleotide sequence ID" value="NZ_BAOS01000028.1"/>
</dbReference>
<comment type="caution">
    <text evidence="13">The sequence shown here is derived from an EMBL/GenBank/DDBJ whole genome shotgun (WGS) entry which is preliminary data.</text>
</comment>
<dbReference type="Pfam" id="PF00989">
    <property type="entry name" value="PAS"/>
    <property type="match status" value="1"/>
</dbReference>
<feature type="domain" description="Histidine kinase" evidence="10">
    <location>
        <begin position="488"/>
        <end position="708"/>
    </location>
</feature>
<dbReference type="InterPro" id="IPR000014">
    <property type="entry name" value="PAS"/>
</dbReference>
<dbReference type="InterPro" id="IPR003661">
    <property type="entry name" value="HisK_dim/P_dom"/>
</dbReference>
<evidence type="ECO:0000259" key="11">
    <source>
        <dbReference type="PROSITE" id="PS50112"/>
    </source>
</evidence>
<protein>
    <recommendedName>
        <fullName evidence="2">histidine kinase</fullName>
        <ecNumber evidence="2">2.7.13.3</ecNumber>
    </recommendedName>
</protein>
<dbReference type="SUPFAM" id="SSF47384">
    <property type="entry name" value="Homodimeric domain of signal transducing histidine kinase"/>
    <property type="match status" value="1"/>
</dbReference>
<evidence type="ECO:0000259" key="10">
    <source>
        <dbReference type="PROSITE" id="PS50109"/>
    </source>
</evidence>
<dbReference type="SMART" id="SM00091">
    <property type="entry name" value="PAS"/>
    <property type="match status" value="3"/>
</dbReference>
<reference evidence="14" key="1">
    <citation type="journal article" date="2017" name="Environ. Microbiol. Rep.">
        <title>Genetic Diversity of Marine Anaerobic Ammonium-Oxidizing Bacteria as Revealed by Genomic and Proteomic Analyses of 'Candidatus Scalindua japonica'.</title>
        <authorList>
            <person name="Oshiki M."/>
            <person name="Mizuto K."/>
            <person name="Kimura Z."/>
            <person name="Kindaichi T."/>
            <person name="Satoh H."/>
            <person name="Okabe S."/>
        </authorList>
    </citation>
    <scope>NUCLEOTIDE SEQUENCE [LARGE SCALE GENOMIC DNA]</scope>
    <source>
        <strain evidence="14">husup-a2</strain>
    </source>
</reference>
<dbReference type="InterPro" id="IPR036890">
    <property type="entry name" value="HATPase_C_sf"/>
</dbReference>
<sequence>MQGKPYTDLRKEAEFRLKSDTIDIKKLSDEDVRSLAHELQIHQIELEMQNEELHKAQLQVEGLLRKYSDLYNFAPVGYFTTNEKGLILETNLRGASMLGIERSLLIKKYLTVVKEDQDIYYLYRKKCLETGNREWCELRIDIHGGGQFYALLESIAVQDADGNFGRIRTIVTDITERKLAEEELARSETKYSNLIETAQDAIVCDLDQVITVWNKSAERLFGYSKEEIIGRPVSILIPEKYKKEHREGIERFLKTGESRIMGKTVELTGMTKEGIEVPLELSLTHQKIDNRQYFFTAIVRDITGRKEVMSALKQSEEQYRTLVQAMPDIIYKVDENGFFVFLNDSVRTLGYEPGDLIGKHFSTIVHPDNVKSFSRIMLLNERSDKKSGDEDVPKLFDERRTRERMTHSLKLRLVAKSNDLLKTHVPGKSSSTTLFCEITATGIYFDVDKNREFHGTVGIISDITDKIELQQEVVRAGQLALIGEMAAGLAHEINNPVYGIINYAQLIVDESDKDNRIHEFGKLIMEEGSRIADMTRNLLTLSRDKTNEKGTIQIDELITSSLKLSETQLKKDEIIIKVNIPEDIPAVFADPREMKQVFLNLIHNARYALNEKYSGKDKEKILEISCKKASIDGCRYIQIIFRDRGVGIPESIINNITSPFFTTKPPSKGTGIGLSICNSIINNNNGKMVIESDSGIFTKVIISLPAKKVEMKE</sequence>
<feature type="domain" description="PAC" evidence="12">
    <location>
        <begin position="134"/>
        <end position="186"/>
    </location>
</feature>
<gene>
    <name evidence="13" type="ORF">SCALIN_C28_0347</name>
</gene>
<dbReference type="EMBL" id="BAOS01000028">
    <property type="protein sequence ID" value="GAX62143.1"/>
    <property type="molecule type" value="Genomic_DNA"/>
</dbReference>
<dbReference type="SUPFAM" id="SSF55785">
    <property type="entry name" value="PYP-like sensor domain (PAS domain)"/>
    <property type="match status" value="3"/>
</dbReference>
<dbReference type="InterPro" id="IPR004358">
    <property type="entry name" value="Sig_transdc_His_kin-like_C"/>
</dbReference>
<keyword evidence="6 13" id="KW-0418">Kinase</keyword>
<dbReference type="SMART" id="SM00086">
    <property type="entry name" value="PAC"/>
    <property type="match status" value="2"/>
</dbReference>
<dbReference type="InterPro" id="IPR003594">
    <property type="entry name" value="HATPase_dom"/>
</dbReference>
<evidence type="ECO:0000256" key="9">
    <source>
        <dbReference type="SAM" id="Coils"/>
    </source>
</evidence>
<dbReference type="InterPro" id="IPR013767">
    <property type="entry name" value="PAS_fold"/>
</dbReference>